<feature type="transmembrane region" description="Helical" evidence="8">
    <location>
        <begin position="137"/>
        <end position="160"/>
    </location>
</feature>
<comment type="similarity">
    <text evidence="2">Belongs to the AzlC family.</text>
</comment>
<dbReference type="PANTHER" id="PTHR34979:SF1">
    <property type="entry name" value="INNER MEMBRANE PROTEIN YGAZ"/>
    <property type="match status" value="1"/>
</dbReference>
<feature type="transmembrane region" description="Helical" evidence="8">
    <location>
        <begin position="20"/>
        <end position="40"/>
    </location>
</feature>
<keyword evidence="5 8" id="KW-0812">Transmembrane</keyword>
<keyword evidence="3" id="KW-0813">Transport</keyword>
<name>A0A3B0RN06_9ZZZZ</name>
<proteinExistence type="inferred from homology"/>
<keyword evidence="4" id="KW-1003">Cell membrane</keyword>
<sequence length="243" mass="25844">MPTETIKSIFWQGVRDGAPFILVVVPFALLFGVVATEAGLQVYETLTFSVLVVAGAAQFTALQLLSDGAPTIIVVVSALAVNLRLAMYSAALTPHLGAATLKQRGLVAYFTIDQSYACSVDKFEENPHWTLRQKLTYFFGTVTPICPFWYGFTIVGALVGTAIPSGLALDFAVPITFLALISPMLRTPAHRAAAMASVAASLIFAFLPYSFGLLLAGAAGMMAGARVELMQTRSTMPTLEAAE</sequence>
<evidence type="ECO:0000256" key="8">
    <source>
        <dbReference type="SAM" id="Phobius"/>
    </source>
</evidence>
<protein>
    <submittedName>
        <fullName evidence="9">AzlC family protein</fullName>
    </submittedName>
</protein>
<dbReference type="GO" id="GO:0005886">
    <property type="term" value="C:plasma membrane"/>
    <property type="evidence" value="ECO:0007669"/>
    <property type="project" value="UniProtKB-SubCell"/>
</dbReference>
<evidence type="ECO:0000256" key="5">
    <source>
        <dbReference type="ARBA" id="ARBA00022692"/>
    </source>
</evidence>
<evidence type="ECO:0000256" key="4">
    <source>
        <dbReference type="ARBA" id="ARBA00022475"/>
    </source>
</evidence>
<feature type="transmembrane region" description="Helical" evidence="8">
    <location>
        <begin position="167"/>
        <end position="186"/>
    </location>
</feature>
<dbReference type="AlphaFoldDB" id="A0A3B0RN06"/>
<keyword evidence="6 8" id="KW-1133">Transmembrane helix</keyword>
<keyword evidence="7 8" id="KW-0472">Membrane</keyword>
<accession>A0A3B0RN06</accession>
<dbReference type="PANTHER" id="PTHR34979">
    <property type="entry name" value="INNER MEMBRANE PROTEIN YGAZ"/>
    <property type="match status" value="1"/>
</dbReference>
<comment type="subcellular location">
    <subcellularLocation>
        <location evidence="1">Cell membrane</location>
        <topology evidence="1">Multi-pass membrane protein</topology>
    </subcellularLocation>
</comment>
<evidence type="ECO:0000256" key="3">
    <source>
        <dbReference type="ARBA" id="ARBA00022448"/>
    </source>
</evidence>
<evidence type="ECO:0000256" key="7">
    <source>
        <dbReference type="ARBA" id="ARBA00023136"/>
    </source>
</evidence>
<dbReference type="Pfam" id="PF03591">
    <property type="entry name" value="AzlC"/>
    <property type="match status" value="1"/>
</dbReference>
<evidence type="ECO:0000256" key="1">
    <source>
        <dbReference type="ARBA" id="ARBA00004651"/>
    </source>
</evidence>
<evidence type="ECO:0000313" key="9">
    <source>
        <dbReference type="EMBL" id="VAV94640.1"/>
    </source>
</evidence>
<dbReference type="EMBL" id="UOEG01000122">
    <property type="protein sequence ID" value="VAV94640.1"/>
    <property type="molecule type" value="Genomic_DNA"/>
</dbReference>
<dbReference type="GO" id="GO:1903785">
    <property type="term" value="P:L-valine transmembrane transport"/>
    <property type="evidence" value="ECO:0007669"/>
    <property type="project" value="TreeGrafter"/>
</dbReference>
<evidence type="ECO:0000256" key="6">
    <source>
        <dbReference type="ARBA" id="ARBA00022989"/>
    </source>
</evidence>
<feature type="transmembrane region" description="Helical" evidence="8">
    <location>
        <begin position="192"/>
        <end position="216"/>
    </location>
</feature>
<dbReference type="InterPro" id="IPR011606">
    <property type="entry name" value="Brnchd-chn_aa_trnsp_permease"/>
</dbReference>
<gene>
    <name evidence="9" type="ORF">MNBD_ALPHA07-42</name>
</gene>
<organism evidence="9">
    <name type="scientific">hydrothermal vent metagenome</name>
    <dbReference type="NCBI Taxonomy" id="652676"/>
    <lineage>
        <taxon>unclassified sequences</taxon>
        <taxon>metagenomes</taxon>
        <taxon>ecological metagenomes</taxon>
    </lineage>
</organism>
<evidence type="ECO:0000256" key="2">
    <source>
        <dbReference type="ARBA" id="ARBA00010735"/>
    </source>
</evidence>
<reference evidence="9" key="1">
    <citation type="submission" date="2018-06" db="EMBL/GenBank/DDBJ databases">
        <authorList>
            <person name="Zhirakovskaya E."/>
        </authorList>
    </citation>
    <scope>NUCLEOTIDE SEQUENCE</scope>
</reference>